<dbReference type="Pfam" id="PF00994">
    <property type="entry name" value="MoCF_biosynth"/>
    <property type="match status" value="1"/>
</dbReference>
<keyword evidence="1" id="KW-0501">Molybdenum cofactor biosynthesis</keyword>
<dbReference type="PANTHER" id="PTHR10192:SF28">
    <property type="entry name" value="MOLYBDOPTERIN MOLYBDENUMTRANSFERASE"/>
    <property type="match status" value="1"/>
</dbReference>
<dbReference type="UniPathway" id="UPA00344"/>
<sequence>MMKKIKTEDAVGMILFHDITKIVPGGFKGRAFKKGHLIKKEDVHELLSLGKDHIYVWEDIEGFLHENDAAIRLKNLACGEGLVFGEIKEGKIDFIAEHDGLLKIDSEELLNLNMIDEIMMATLHDNMYVKKGEKVGGTRVIPLVIDEKKIIEAEDTIKNKIVRVVKVNPKKVGIVTTGNEVFYGRIKDAFGPVIREKAAEYSCEVLGQKILPDDLDKIKSAIMEFINEGAELIMCTGGMSVDPDDLTPSAIKATGAEIITYGSPVLPGAMFLLAYNGDIPIMGLPGCVMHSKRTVLDLVLPRVLSGERITKRDIAIYGQGGLCLNCEVCTFPHCSFGKY</sequence>
<dbReference type="InterPro" id="IPR001453">
    <property type="entry name" value="MoaB/Mog_dom"/>
</dbReference>
<dbReference type="Gene3D" id="3.40.980.10">
    <property type="entry name" value="MoaB/Mog-like domain"/>
    <property type="match status" value="1"/>
</dbReference>
<dbReference type="Proteomes" id="UP000184241">
    <property type="component" value="Unassembled WGS sequence"/>
</dbReference>
<gene>
    <name evidence="3" type="ORF">SAMN02745941_01973</name>
</gene>
<evidence type="ECO:0000313" key="4">
    <source>
        <dbReference type="Proteomes" id="UP000184241"/>
    </source>
</evidence>
<dbReference type="CDD" id="cd03522">
    <property type="entry name" value="MoeA_like"/>
    <property type="match status" value="1"/>
</dbReference>
<comment type="function">
    <text evidence="1">Catalyzes the insertion of molybdate into adenylated molybdopterin with the concomitant release of AMP.</text>
</comment>
<dbReference type="AlphaFoldDB" id="A0A1M5YHT4"/>
<dbReference type="GO" id="GO:0005829">
    <property type="term" value="C:cytosol"/>
    <property type="evidence" value="ECO:0007669"/>
    <property type="project" value="TreeGrafter"/>
</dbReference>
<organism evidence="3 4">
    <name type="scientific">Clostridium intestinale DSM 6191</name>
    <dbReference type="NCBI Taxonomy" id="1121320"/>
    <lineage>
        <taxon>Bacteria</taxon>
        <taxon>Bacillati</taxon>
        <taxon>Bacillota</taxon>
        <taxon>Clostridia</taxon>
        <taxon>Eubacteriales</taxon>
        <taxon>Clostridiaceae</taxon>
        <taxon>Clostridium</taxon>
    </lineage>
</organism>
<dbReference type="InterPro" id="IPR038987">
    <property type="entry name" value="MoeA-like"/>
</dbReference>
<evidence type="ECO:0000259" key="2">
    <source>
        <dbReference type="SMART" id="SM00852"/>
    </source>
</evidence>
<comment type="catalytic activity">
    <reaction evidence="1">
        <text>adenylyl-molybdopterin + molybdate = Mo-molybdopterin + AMP + H(+)</text>
        <dbReference type="Rhea" id="RHEA:35047"/>
        <dbReference type="ChEBI" id="CHEBI:15378"/>
        <dbReference type="ChEBI" id="CHEBI:36264"/>
        <dbReference type="ChEBI" id="CHEBI:62727"/>
        <dbReference type="ChEBI" id="CHEBI:71302"/>
        <dbReference type="ChEBI" id="CHEBI:456215"/>
    </reaction>
</comment>
<name>A0A1M5YHT4_9CLOT</name>
<keyword evidence="1" id="KW-0500">Molybdenum</keyword>
<dbReference type="GO" id="GO:0061599">
    <property type="term" value="F:molybdopterin molybdotransferase activity"/>
    <property type="evidence" value="ECO:0007669"/>
    <property type="project" value="UniProtKB-UniRule"/>
</dbReference>
<keyword evidence="1" id="KW-0479">Metal-binding</keyword>
<comment type="similarity">
    <text evidence="1">Belongs to the MoeA family.</text>
</comment>
<feature type="domain" description="MoaB/Mog" evidence="2">
    <location>
        <begin position="173"/>
        <end position="305"/>
    </location>
</feature>
<evidence type="ECO:0000313" key="3">
    <source>
        <dbReference type="EMBL" id="SHI11063.1"/>
    </source>
</evidence>
<accession>A0A1M5YHT4</accession>
<dbReference type="GO" id="GO:0006777">
    <property type="term" value="P:Mo-molybdopterin cofactor biosynthetic process"/>
    <property type="evidence" value="ECO:0007669"/>
    <property type="project" value="UniProtKB-UniRule"/>
</dbReference>
<proteinExistence type="inferred from homology"/>
<dbReference type="InterPro" id="IPR036425">
    <property type="entry name" value="MoaB/Mog-like_dom_sf"/>
</dbReference>
<keyword evidence="1" id="KW-0808">Transferase</keyword>
<dbReference type="EC" id="2.10.1.1" evidence="1"/>
<protein>
    <recommendedName>
        <fullName evidence="1">Molybdopterin molybdenumtransferase</fullName>
        <ecNumber evidence="1">2.10.1.1</ecNumber>
    </recommendedName>
</protein>
<dbReference type="GO" id="GO:0046872">
    <property type="term" value="F:metal ion binding"/>
    <property type="evidence" value="ECO:0007669"/>
    <property type="project" value="UniProtKB-UniRule"/>
</dbReference>
<dbReference type="SMART" id="SM00852">
    <property type="entry name" value="MoCF_biosynth"/>
    <property type="match status" value="1"/>
</dbReference>
<dbReference type="EMBL" id="FQXU01000006">
    <property type="protein sequence ID" value="SHI11063.1"/>
    <property type="molecule type" value="Genomic_DNA"/>
</dbReference>
<dbReference type="PANTHER" id="PTHR10192">
    <property type="entry name" value="MOLYBDOPTERIN BIOSYNTHESIS PROTEIN"/>
    <property type="match status" value="1"/>
</dbReference>
<comment type="pathway">
    <text evidence="1">Cofactor biosynthesis; molybdopterin biosynthesis.</text>
</comment>
<evidence type="ECO:0000256" key="1">
    <source>
        <dbReference type="RuleBase" id="RU365090"/>
    </source>
</evidence>
<keyword evidence="1" id="KW-0460">Magnesium</keyword>
<reference evidence="3 4" key="1">
    <citation type="submission" date="2016-11" db="EMBL/GenBank/DDBJ databases">
        <authorList>
            <person name="Jaros S."/>
            <person name="Januszkiewicz K."/>
            <person name="Wedrychowicz H."/>
        </authorList>
    </citation>
    <scope>NUCLEOTIDE SEQUENCE [LARGE SCALE GENOMIC DNA]</scope>
    <source>
        <strain evidence="3 4">DSM 6191</strain>
    </source>
</reference>
<comment type="cofactor">
    <cofactor evidence="1">
        <name>Mg(2+)</name>
        <dbReference type="ChEBI" id="CHEBI:18420"/>
    </cofactor>
</comment>
<dbReference type="SUPFAM" id="SSF53218">
    <property type="entry name" value="Molybdenum cofactor biosynthesis proteins"/>
    <property type="match status" value="1"/>
</dbReference>